<protein>
    <recommendedName>
        <fullName evidence="3">GIY-YIG domain-containing protein</fullName>
    </recommendedName>
</protein>
<evidence type="ECO:0000313" key="1">
    <source>
        <dbReference type="EMBL" id="KAB6569556.1"/>
    </source>
</evidence>
<name>A0A7J5RQH0_PHOVU</name>
<reference evidence="1 2" key="1">
    <citation type="journal article" date="2019" name="Nat. Med.">
        <title>A library of human gut bacterial isolates paired with longitudinal multiomics data enables mechanistic microbiome research.</title>
        <authorList>
            <person name="Poyet M."/>
            <person name="Groussin M."/>
            <person name="Gibbons S.M."/>
            <person name="Avila-Pacheco J."/>
            <person name="Jiang X."/>
            <person name="Kearney S.M."/>
            <person name="Perrotta A.R."/>
            <person name="Berdy B."/>
            <person name="Zhao S."/>
            <person name="Lieberman T.D."/>
            <person name="Swanson P.K."/>
            <person name="Smith M."/>
            <person name="Roesemann S."/>
            <person name="Alexander J.E."/>
            <person name="Rich S.A."/>
            <person name="Livny J."/>
            <person name="Vlamakis H."/>
            <person name="Clish C."/>
            <person name="Bullock K."/>
            <person name="Deik A."/>
            <person name="Scott J."/>
            <person name="Pierce K.A."/>
            <person name="Xavier R.J."/>
            <person name="Alm E.J."/>
        </authorList>
    </citation>
    <scope>NUCLEOTIDE SEQUENCE [LARGE SCALE GENOMIC DNA]</scope>
    <source>
        <strain evidence="1 2">BIOML-A110</strain>
    </source>
</reference>
<sequence length="142" mass="16718">MGVSCFHFLMKYKSGYFNFKTDDILRKVSSDVPRDKQGVYIIYKECISFENIIYIGKAGTISQLGIYGKQALYGRINNQQDDVKRQTFFSDSMKANGIHQIIIQWFVTVDDKHSDIPHCIEARLIQKYYKKTKELPLWNRNY</sequence>
<organism evidence="1 2">
    <name type="scientific">Phocaeicola vulgatus</name>
    <name type="common">Bacteroides vulgatus</name>
    <dbReference type="NCBI Taxonomy" id="821"/>
    <lineage>
        <taxon>Bacteria</taxon>
        <taxon>Pseudomonadati</taxon>
        <taxon>Bacteroidota</taxon>
        <taxon>Bacteroidia</taxon>
        <taxon>Bacteroidales</taxon>
        <taxon>Bacteroidaceae</taxon>
        <taxon>Phocaeicola</taxon>
    </lineage>
</organism>
<evidence type="ECO:0008006" key="3">
    <source>
        <dbReference type="Google" id="ProtNLM"/>
    </source>
</evidence>
<dbReference type="EMBL" id="WDAX01000051">
    <property type="protein sequence ID" value="KAB6569556.1"/>
    <property type="molecule type" value="Genomic_DNA"/>
</dbReference>
<proteinExistence type="predicted"/>
<accession>A0A7J5RQH0</accession>
<comment type="caution">
    <text evidence="1">The sequence shown here is derived from an EMBL/GenBank/DDBJ whole genome shotgun (WGS) entry which is preliminary data.</text>
</comment>
<gene>
    <name evidence="1" type="ORF">GAY76_18010</name>
</gene>
<dbReference type="RefSeq" id="WP_032944541.1">
    <property type="nucleotide sequence ID" value="NZ_JBCHGR010000095.1"/>
</dbReference>
<dbReference type="Proteomes" id="UP000462922">
    <property type="component" value="Unassembled WGS sequence"/>
</dbReference>
<evidence type="ECO:0000313" key="2">
    <source>
        <dbReference type="Proteomes" id="UP000462922"/>
    </source>
</evidence>
<dbReference type="AlphaFoldDB" id="A0A7J5RQH0"/>